<evidence type="ECO:0000313" key="2">
    <source>
        <dbReference type="EMBL" id="RUS57369.1"/>
    </source>
</evidence>
<reference evidence="2 3" key="1">
    <citation type="submission" date="2014-11" db="EMBL/GenBank/DDBJ databases">
        <title>Genome sequence and analysis of novel Kurthia sp.</title>
        <authorList>
            <person name="Lawson J.N."/>
            <person name="Gonzalez J.E."/>
            <person name="Rinauldi L."/>
            <person name="Xuan Z."/>
            <person name="Firman A."/>
            <person name="Shaddox L."/>
            <person name="Trudeau A."/>
            <person name="Shah S."/>
            <person name="Reiman D."/>
        </authorList>
    </citation>
    <scope>NUCLEOTIDE SEQUENCE [LARGE SCALE GENOMIC DNA]</scope>
    <source>
        <strain evidence="2 3">3B1D</strain>
    </source>
</reference>
<keyword evidence="1" id="KW-0812">Transmembrane</keyword>
<dbReference type="EMBL" id="JTFC01000026">
    <property type="protein sequence ID" value="RUS57369.1"/>
    <property type="molecule type" value="Genomic_DNA"/>
</dbReference>
<dbReference type="Pfam" id="PF15980">
    <property type="entry name" value="ComGF"/>
    <property type="match status" value="1"/>
</dbReference>
<evidence type="ECO:0000313" key="3">
    <source>
        <dbReference type="Proteomes" id="UP000288623"/>
    </source>
</evidence>
<protein>
    <recommendedName>
        <fullName evidence="4">Competence protein ComGF</fullName>
    </recommendedName>
</protein>
<keyword evidence="1" id="KW-1133">Transmembrane helix</keyword>
<accession>A0A433RVT0</accession>
<dbReference type="InterPro" id="IPR016977">
    <property type="entry name" value="ComGF"/>
</dbReference>
<feature type="transmembrane region" description="Helical" evidence="1">
    <location>
        <begin position="25"/>
        <end position="47"/>
    </location>
</feature>
<proteinExistence type="predicted"/>
<dbReference type="Proteomes" id="UP000288623">
    <property type="component" value="Unassembled WGS sequence"/>
</dbReference>
<evidence type="ECO:0008006" key="4">
    <source>
        <dbReference type="Google" id="ProtNLM"/>
    </source>
</evidence>
<dbReference type="AlphaFoldDB" id="A0A433RVT0"/>
<keyword evidence="3" id="KW-1185">Reference proteome</keyword>
<organism evidence="2 3">
    <name type="scientific">Candidatus Kurthia intestinigallinarum</name>
    <dbReference type="NCBI Taxonomy" id="1562256"/>
    <lineage>
        <taxon>Bacteria</taxon>
        <taxon>Bacillati</taxon>
        <taxon>Bacillota</taxon>
        <taxon>Bacilli</taxon>
        <taxon>Bacillales</taxon>
        <taxon>Caryophanaceae</taxon>
        <taxon>Kurthia</taxon>
    </lineage>
</organism>
<comment type="caution">
    <text evidence="2">The sequence shown here is derived from an EMBL/GenBank/DDBJ whole genome shotgun (WGS) entry which is preliminary data.</text>
</comment>
<keyword evidence="1" id="KW-0472">Membrane</keyword>
<sequence>MGCFSSKRIFASKFLGDRGYTLLDALLQLFILMLCLNMILVFSPFIAKLQSYIIPENMLWERFVTILSKNIEESTTVQVDNDAQNIVYFHQNKGEENRIIFRDHIVYSTFEKAGGHVVLLTNVKTINFKVEEDKLYVQIQFLRAQQNREATIILPNTS</sequence>
<name>A0A433RVT0_9BACL</name>
<gene>
    <name evidence="2" type="ORF">QI30_07260</name>
</gene>
<evidence type="ECO:0000256" key="1">
    <source>
        <dbReference type="SAM" id="Phobius"/>
    </source>
</evidence>